<comment type="similarity">
    <text evidence="1">Belongs to the universal stress protein A family.</text>
</comment>
<dbReference type="InterPro" id="IPR006015">
    <property type="entry name" value="Universal_stress_UspA"/>
</dbReference>
<protein>
    <submittedName>
        <fullName evidence="3">Universal stress protein</fullName>
    </submittedName>
</protein>
<dbReference type="Gene3D" id="3.40.50.620">
    <property type="entry name" value="HUPs"/>
    <property type="match status" value="2"/>
</dbReference>
<proteinExistence type="inferred from homology"/>
<dbReference type="PANTHER" id="PTHR46268:SF6">
    <property type="entry name" value="UNIVERSAL STRESS PROTEIN UP12"/>
    <property type="match status" value="1"/>
</dbReference>
<evidence type="ECO:0000313" key="3">
    <source>
        <dbReference type="EMBL" id="RNB75579.1"/>
    </source>
</evidence>
<accession>A0A3M8CIX4</accession>
<dbReference type="EMBL" id="RHHR01000010">
    <property type="protein sequence ID" value="RNB75579.1"/>
    <property type="molecule type" value="Genomic_DNA"/>
</dbReference>
<feature type="domain" description="UspA" evidence="2">
    <location>
        <begin position="2"/>
        <end position="137"/>
    </location>
</feature>
<reference evidence="3 4" key="1">
    <citation type="submission" date="2018-10" db="EMBL/GenBank/DDBJ databases">
        <title>Phylogenomics of Brevibacillus.</title>
        <authorList>
            <person name="Dunlap C."/>
        </authorList>
    </citation>
    <scope>NUCLEOTIDE SEQUENCE [LARGE SCALE GENOMIC DNA]</scope>
    <source>
        <strain evidence="3 4">JCM 12215</strain>
    </source>
</reference>
<dbReference type="InterPro" id="IPR006016">
    <property type="entry name" value="UspA"/>
</dbReference>
<dbReference type="OrthoDB" id="9777884at2"/>
<evidence type="ECO:0000256" key="1">
    <source>
        <dbReference type="ARBA" id="ARBA00008791"/>
    </source>
</evidence>
<dbReference type="Proteomes" id="UP000282028">
    <property type="component" value="Unassembled WGS sequence"/>
</dbReference>
<name>A0A3M8CIX4_9BACL</name>
<feature type="domain" description="UspA" evidence="2">
    <location>
        <begin position="149"/>
        <end position="286"/>
    </location>
</feature>
<dbReference type="PANTHER" id="PTHR46268">
    <property type="entry name" value="STRESS RESPONSE PROTEIN NHAX"/>
    <property type="match status" value="1"/>
</dbReference>
<dbReference type="InterPro" id="IPR014729">
    <property type="entry name" value="Rossmann-like_a/b/a_fold"/>
</dbReference>
<dbReference type="CDD" id="cd00293">
    <property type="entry name" value="USP-like"/>
    <property type="match status" value="2"/>
</dbReference>
<organism evidence="3 4">
    <name type="scientific">Brevibacillus invocatus</name>
    <dbReference type="NCBI Taxonomy" id="173959"/>
    <lineage>
        <taxon>Bacteria</taxon>
        <taxon>Bacillati</taxon>
        <taxon>Bacillota</taxon>
        <taxon>Bacilli</taxon>
        <taxon>Bacillales</taxon>
        <taxon>Paenibacillaceae</taxon>
        <taxon>Brevibacillus</taxon>
    </lineage>
</organism>
<evidence type="ECO:0000259" key="2">
    <source>
        <dbReference type="Pfam" id="PF00582"/>
    </source>
</evidence>
<evidence type="ECO:0000313" key="4">
    <source>
        <dbReference type="Proteomes" id="UP000282028"/>
    </source>
</evidence>
<gene>
    <name evidence="3" type="ORF">EDM52_08380</name>
</gene>
<comment type="caution">
    <text evidence="3">The sequence shown here is derived from an EMBL/GenBank/DDBJ whole genome shotgun (WGS) entry which is preliminary data.</text>
</comment>
<keyword evidence="4" id="KW-1185">Reference proteome</keyword>
<dbReference type="RefSeq" id="WP_057133773.1">
    <property type="nucleotide sequence ID" value="NZ_CBCSBE010000001.1"/>
</dbReference>
<dbReference type="SUPFAM" id="SSF52402">
    <property type="entry name" value="Adenine nucleotide alpha hydrolases-like"/>
    <property type="match status" value="2"/>
</dbReference>
<dbReference type="Pfam" id="PF00582">
    <property type="entry name" value="Usp"/>
    <property type="match status" value="2"/>
</dbReference>
<dbReference type="PRINTS" id="PR01438">
    <property type="entry name" value="UNVRSLSTRESS"/>
</dbReference>
<dbReference type="AlphaFoldDB" id="A0A3M8CIX4"/>
<sequence length="287" mass="31957">MSRILVPVDHTEQSLQALRFALSYAKDKHELTLLHVIPFFPSKNVINRIGQKQLQDFQLEDAHEELKEIKELVEQSGVPYTLEIKFGDVQQVINEFAKSGFEAIIMGTHGYGRFTGFLMQSVSYPTVHDVNIPVFLISEDTKQEQFPWSKVLIAVDGSDQAKEAIEKAVALSQNMEVTYSLVTVVPPPVTYAGAYGPGWQDVNTLEEWGKATLLPYEELLQEKGIKFESKLLIGDPATSIRQAAKEQGCDLIVLGHHGMGGVAGTMMGSVTFKMIHRTETPLLIVKK</sequence>